<organism evidence="1 2">
    <name type="scientific">Shewanella colwelliana</name>
    <name type="common">Alteromonas colwelliana</name>
    <dbReference type="NCBI Taxonomy" id="23"/>
    <lineage>
        <taxon>Bacteria</taxon>
        <taxon>Pseudomonadati</taxon>
        <taxon>Pseudomonadota</taxon>
        <taxon>Gammaproteobacteria</taxon>
        <taxon>Alteromonadales</taxon>
        <taxon>Shewanellaceae</taxon>
        <taxon>Shewanella</taxon>
    </lineage>
</organism>
<accession>A0ABQ4P6G1</accession>
<comment type="caution">
    <text evidence="1">The sequence shown here is derived from an EMBL/GenBank/DDBJ whole genome shotgun (WGS) entry which is preliminary data.</text>
</comment>
<evidence type="ECO:0000313" key="1">
    <source>
        <dbReference type="EMBL" id="GIU43066.1"/>
    </source>
</evidence>
<gene>
    <name evidence="1" type="ORF">TUM3794_27860</name>
</gene>
<dbReference type="EMBL" id="BPEU01000020">
    <property type="protein sequence ID" value="GIU43066.1"/>
    <property type="molecule type" value="Genomic_DNA"/>
</dbReference>
<protein>
    <submittedName>
        <fullName evidence="1">Uncharacterized protein</fullName>
    </submittedName>
</protein>
<keyword evidence="2" id="KW-1185">Reference proteome</keyword>
<reference evidence="1 2" key="1">
    <citation type="submission" date="2021-05" db="EMBL/GenBank/DDBJ databases">
        <title>Molecular characterization for Shewanella algae harboring chromosomal blaOXA-55-like strains isolated from clinical and environment sample.</title>
        <authorList>
            <person name="Ohama Y."/>
            <person name="Aoki K."/>
            <person name="Harada S."/>
            <person name="Moriya K."/>
            <person name="Ishii Y."/>
            <person name="Tateda K."/>
        </authorList>
    </citation>
    <scope>NUCLEOTIDE SEQUENCE [LARGE SCALE GENOMIC DNA]</scope>
    <source>
        <strain evidence="1 2">MBTL60-118</strain>
    </source>
</reference>
<name>A0ABQ4P6G1_SHECO</name>
<dbReference type="RefSeq" id="WP_169731093.1">
    <property type="nucleotide sequence ID" value="NZ_BPEU01000020.1"/>
</dbReference>
<proteinExistence type="predicted"/>
<evidence type="ECO:0000313" key="2">
    <source>
        <dbReference type="Proteomes" id="UP000773469"/>
    </source>
</evidence>
<sequence>MKQWLIIFCCVVFVMASVLTTGLVRALIDLSAFIAILALVWHQDSAKVENIE</sequence>
<dbReference type="Proteomes" id="UP000773469">
    <property type="component" value="Unassembled WGS sequence"/>
</dbReference>